<dbReference type="EMBL" id="KV426263">
    <property type="protein sequence ID" value="KZV83615.1"/>
    <property type="molecule type" value="Genomic_DNA"/>
</dbReference>
<dbReference type="InterPro" id="IPR045340">
    <property type="entry name" value="DUF6533"/>
</dbReference>
<evidence type="ECO:0000313" key="4">
    <source>
        <dbReference type="Proteomes" id="UP000077266"/>
    </source>
</evidence>
<dbReference type="Pfam" id="PF20151">
    <property type="entry name" value="DUF6533"/>
    <property type="match status" value="1"/>
</dbReference>
<dbReference type="AlphaFoldDB" id="A0A165D1A4"/>
<gene>
    <name evidence="3" type="ORF">EXIGLDRAFT_842830</name>
</gene>
<proteinExistence type="predicted"/>
<feature type="transmembrane region" description="Helical" evidence="1">
    <location>
        <begin position="108"/>
        <end position="132"/>
    </location>
</feature>
<keyword evidence="1" id="KW-0812">Transmembrane</keyword>
<protein>
    <recommendedName>
        <fullName evidence="2">DUF6533 domain-containing protein</fullName>
    </recommendedName>
</protein>
<feature type="transmembrane region" description="Helical" evidence="1">
    <location>
        <begin position="185"/>
        <end position="213"/>
    </location>
</feature>
<dbReference type="InParanoid" id="A0A165D1A4"/>
<keyword evidence="1" id="KW-0472">Membrane</keyword>
<reference evidence="3 4" key="1">
    <citation type="journal article" date="2016" name="Mol. Biol. Evol.">
        <title>Comparative Genomics of Early-Diverging Mushroom-Forming Fungi Provides Insights into the Origins of Lignocellulose Decay Capabilities.</title>
        <authorList>
            <person name="Nagy L.G."/>
            <person name="Riley R."/>
            <person name="Tritt A."/>
            <person name="Adam C."/>
            <person name="Daum C."/>
            <person name="Floudas D."/>
            <person name="Sun H."/>
            <person name="Yadav J.S."/>
            <person name="Pangilinan J."/>
            <person name="Larsson K.H."/>
            <person name="Matsuura K."/>
            <person name="Barry K."/>
            <person name="Labutti K."/>
            <person name="Kuo R."/>
            <person name="Ohm R.A."/>
            <person name="Bhattacharya S.S."/>
            <person name="Shirouzu T."/>
            <person name="Yoshinaga Y."/>
            <person name="Martin F.M."/>
            <person name="Grigoriev I.V."/>
            <person name="Hibbett D.S."/>
        </authorList>
    </citation>
    <scope>NUCLEOTIDE SEQUENCE [LARGE SCALE GENOMIC DNA]</scope>
    <source>
        <strain evidence="3 4">HHB12029</strain>
    </source>
</reference>
<name>A0A165D1A4_EXIGL</name>
<evidence type="ECO:0000259" key="2">
    <source>
        <dbReference type="Pfam" id="PF20151"/>
    </source>
</evidence>
<feature type="transmembrane region" description="Helical" evidence="1">
    <location>
        <begin position="42"/>
        <end position="63"/>
    </location>
</feature>
<feature type="transmembrane region" description="Helical" evidence="1">
    <location>
        <begin position="152"/>
        <end position="173"/>
    </location>
</feature>
<evidence type="ECO:0000256" key="1">
    <source>
        <dbReference type="SAM" id="Phobius"/>
    </source>
</evidence>
<feature type="transmembrane region" description="Helical" evidence="1">
    <location>
        <begin position="225"/>
        <end position="244"/>
    </location>
</feature>
<feature type="domain" description="DUF6533" evidence="2">
    <location>
        <begin position="9"/>
        <end position="52"/>
    </location>
</feature>
<sequence>MDLYIPRSVHAASFTWFIYDYLLNFSDEVEYVWSHGRGWTKYAYLTTKVASFAVLSTGIATTMTSSFDSNRCRKITILMGAAGFAITGFADVLLILRLYYMFDRNRRLLIFNAVLYGAIVSASAFVTLLTVTNDFWSIPSMHGSCFQELPPLLSLSWLLGLAFHVYLAALAVVKVREAHQVLKVLGSDIGVLALLVQGNLQYYATILAAYIPATVLTLRAPVNEAGAYNMLMLAAMGIFGPKLLRDMRQMLVNGERDPTLKTIATANLQVTGRRSTVLSIHIHVDSDANPEASSISERYT</sequence>
<feature type="transmembrane region" description="Helical" evidence="1">
    <location>
        <begin position="75"/>
        <end position="96"/>
    </location>
</feature>
<keyword evidence="4" id="KW-1185">Reference proteome</keyword>
<accession>A0A165D1A4</accession>
<dbReference type="OrthoDB" id="3349377at2759"/>
<dbReference type="Proteomes" id="UP000077266">
    <property type="component" value="Unassembled WGS sequence"/>
</dbReference>
<organism evidence="3 4">
    <name type="scientific">Exidia glandulosa HHB12029</name>
    <dbReference type="NCBI Taxonomy" id="1314781"/>
    <lineage>
        <taxon>Eukaryota</taxon>
        <taxon>Fungi</taxon>
        <taxon>Dikarya</taxon>
        <taxon>Basidiomycota</taxon>
        <taxon>Agaricomycotina</taxon>
        <taxon>Agaricomycetes</taxon>
        <taxon>Auriculariales</taxon>
        <taxon>Exidiaceae</taxon>
        <taxon>Exidia</taxon>
    </lineage>
</organism>
<evidence type="ECO:0000313" key="3">
    <source>
        <dbReference type="EMBL" id="KZV83615.1"/>
    </source>
</evidence>
<keyword evidence="1" id="KW-1133">Transmembrane helix</keyword>